<dbReference type="InterPro" id="IPR028599">
    <property type="entry name" value="WDR12/Ytm1"/>
</dbReference>
<dbReference type="InterPro" id="IPR019775">
    <property type="entry name" value="WD40_repeat_CS"/>
</dbReference>
<dbReference type="PROSITE" id="PS50294">
    <property type="entry name" value="WD_REPEATS_REGION"/>
    <property type="match status" value="2"/>
</dbReference>
<keyword evidence="4" id="KW-0677">Repeat</keyword>
<dbReference type="GO" id="GO:0005654">
    <property type="term" value="C:nucleoplasm"/>
    <property type="evidence" value="ECO:0007669"/>
    <property type="project" value="UniProtKB-SubCell"/>
</dbReference>
<evidence type="ECO:0000256" key="9">
    <source>
        <dbReference type="PROSITE-ProRule" id="PRU00339"/>
    </source>
</evidence>
<dbReference type="Proteomes" id="UP000631114">
    <property type="component" value="Unassembled WGS sequence"/>
</dbReference>
<evidence type="ECO:0000256" key="6">
    <source>
        <dbReference type="ARBA" id="ARBA00023242"/>
    </source>
</evidence>
<dbReference type="GO" id="GO:0000463">
    <property type="term" value="P:maturation of LSU-rRNA from tricistronic rRNA transcript (SSU-rRNA, 5.8S rRNA, LSU-rRNA)"/>
    <property type="evidence" value="ECO:0007669"/>
    <property type="project" value="UniProtKB-UniRule"/>
</dbReference>
<organism evidence="11 12">
    <name type="scientific">Coptis chinensis</name>
    <dbReference type="NCBI Taxonomy" id="261450"/>
    <lineage>
        <taxon>Eukaryota</taxon>
        <taxon>Viridiplantae</taxon>
        <taxon>Streptophyta</taxon>
        <taxon>Embryophyta</taxon>
        <taxon>Tracheophyta</taxon>
        <taxon>Spermatophyta</taxon>
        <taxon>Magnoliopsida</taxon>
        <taxon>Ranunculales</taxon>
        <taxon>Ranunculaceae</taxon>
        <taxon>Coptidoideae</taxon>
        <taxon>Coptis</taxon>
    </lineage>
</organism>
<dbReference type="InterPro" id="IPR039226">
    <property type="entry name" value="Ski3/TTC37"/>
</dbReference>
<dbReference type="Pfam" id="PF08154">
    <property type="entry name" value="NLE"/>
    <property type="match status" value="1"/>
</dbReference>
<dbReference type="SUPFAM" id="SSF48452">
    <property type="entry name" value="TPR-like"/>
    <property type="match status" value="2"/>
</dbReference>
<evidence type="ECO:0000256" key="7">
    <source>
        <dbReference type="HAMAP-Rule" id="MF_03029"/>
    </source>
</evidence>
<dbReference type="PANTHER" id="PTHR15704">
    <property type="entry name" value="SUPERKILLER 3 PROTEIN-RELATED"/>
    <property type="match status" value="1"/>
</dbReference>
<dbReference type="PROSITE" id="PS50005">
    <property type="entry name" value="TPR"/>
    <property type="match status" value="1"/>
</dbReference>
<evidence type="ECO:0000313" key="12">
    <source>
        <dbReference type="Proteomes" id="UP000631114"/>
    </source>
</evidence>
<accession>A0A835J037</accession>
<dbReference type="SMART" id="SM00320">
    <property type="entry name" value="WD40"/>
    <property type="match status" value="6"/>
</dbReference>
<dbReference type="InterPro" id="IPR011990">
    <property type="entry name" value="TPR-like_helical_dom_sf"/>
</dbReference>
<keyword evidence="1 7" id="KW-0690">Ribosome biogenesis</keyword>
<comment type="subcellular location">
    <subcellularLocation>
        <location evidence="7">Nucleus</location>
        <location evidence="7">Nucleolus</location>
    </subcellularLocation>
    <subcellularLocation>
        <location evidence="7">Nucleus</location>
        <location evidence="7">Nucleoplasm</location>
    </subcellularLocation>
</comment>
<comment type="similarity">
    <text evidence="7">Belongs to the WD repeat WDR12/YTM1 family.</text>
</comment>
<dbReference type="GO" id="GO:0055087">
    <property type="term" value="C:Ski complex"/>
    <property type="evidence" value="ECO:0007669"/>
    <property type="project" value="InterPro"/>
</dbReference>
<feature type="repeat" description="WD" evidence="8">
    <location>
        <begin position="216"/>
        <end position="257"/>
    </location>
</feature>
<evidence type="ECO:0000256" key="3">
    <source>
        <dbReference type="ARBA" id="ARBA00022574"/>
    </source>
</evidence>
<dbReference type="Pfam" id="PF00400">
    <property type="entry name" value="WD40"/>
    <property type="match status" value="5"/>
</dbReference>
<dbReference type="PROSITE" id="PS50082">
    <property type="entry name" value="WD_REPEATS_2"/>
    <property type="match status" value="4"/>
</dbReference>
<evidence type="ECO:0000313" key="11">
    <source>
        <dbReference type="EMBL" id="KAF9626718.1"/>
    </source>
</evidence>
<reference evidence="11 12" key="1">
    <citation type="submission" date="2020-10" db="EMBL/GenBank/DDBJ databases">
        <title>The Coptis chinensis genome and diversification of protoberbering-type alkaloids.</title>
        <authorList>
            <person name="Wang B."/>
            <person name="Shu S."/>
            <person name="Song C."/>
            <person name="Liu Y."/>
        </authorList>
    </citation>
    <scope>NUCLEOTIDE SEQUENCE [LARGE SCALE GENOMIC DNA]</scope>
    <source>
        <strain evidence="11">HL-2020</strain>
        <tissue evidence="11">Leaf</tissue>
    </source>
</reference>
<evidence type="ECO:0000256" key="1">
    <source>
        <dbReference type="ARBA" id="ARBA00022517"/>
    </source>
</evidence>
<dbReference type="OrthoDB" id="421075at2759"/>
<dbReference type="Gene3D" id="1.25.40.10">
    <property type="entry name" value="Tetratricopeptide repeat domain"/>
    <property type="match status" value="2"/>
</dbReference>
<dbReference type="Gene3D" id="2.130.10.10">
    <property type="entry name" value="YVTN repeat-like/Quinoprotein amine dehydrogenase"/>
    <property type="match status" value="1"/>
</dbReference>
<feature type="repeat" description="WD" evidence="8">
    <location>
        <begin position="369"/>
        <end position="411"/>
    </location>
</feature>
<dbReference type="GO" id="GO:0006401">
    <property type="term" value="P:RNA catabolic process"/>
    <property type="evidence" value="ECO:0007669"/>
    <property type="project" value="InterPro"/>
</dbReference>
<keyword evidence="6 7" id="KW-0539">Nucleus</keyword>
<protein>
    <recommendedName>
        <fullName evidence="7">Ribosome biogenesis protein WDR12 homolog</fullName>
    </recommendedName>
</protein>
<proteinExistence type="inferred from homology"/>
<dbReference type="SUPFAM" id="SSF50978">
    <property type="entry name" value="WD40 repeat-like"/>
    <property type="match status" value="1"/>
</dbReference>
<dbReference type="PANTHER" id="PTHR15704:SF7">
    <property type="entry name" value="SUPERKILLER COMPLEX PROTEIN 3"/>
    <property type="match status" value="1"/>
</dbReference>
<dbReference type="FunFam" id="2.130.10.10:FF:000399">
    <property type="entry name" value="Ribosome biogenesis protein WDR12 homolog"/>
    <property type="match status" value="1"/>
</dbReference>
<dbReference type="InterPro" id="IPR015943">
    <property type="entry name" value="WD40/YVTN_repeat-like_dom_sf"/>
</dbReference>
<evidence type="ECO:0000256" key="4">
    <source>
        <dbReference type="ARBA" id="ARBA00022737"/>
    </source>
</evidence>
<keyword evidence="12" id="KW-1185">Reference proteome</keyword>
<name>A0A835J037_9MAGN</name>
<gene>
    <name evidence="11" type="ORF">IFM89_038892</name>
</gene>
<comment type="function">
    <text evidence="7">Required for maturation of ribosomal RNAs and formation of the large ribosomal subunit.</text>
</comment>
<dbReference type="GO" id="GO:0030687">
    <property type="term" value="C:preribosome, large subunit precursor"/>
    <property type="evidence" value="ECO:0007669"/>
    <property type="project" value="UniProtKB-UniRule"/>
</dbReference>
<dbReference type="GO" id="GO:0000466">
    <property type="term" value="P:maturation of 5.8S rRNA from tricistronic rRNA transcript (SSU-rRNA, 5.8S rRNA, LSU-rRNA)"/>
    <property type="evidence" value="ECO:0007669"/>
    <property type="project" value="UniProtKB-UniRule"/>
</dbReference>
<dbReference type="GO" id="GO:0005730">
    <property type="term" value="C:nucleolus"/>
    <property type="evidence" value="ECO:0007669"/>
    <property type="project" value="UniProtKB-SubCell"/>
</dbReference>
<dbReference type="InterPro" id="IPR019734">
    <property type="entry name" value="TPR_rpt"/>
</dbReference>
<feature type="repeat" description="WD" evidence="8">
    <location>
        <begin position="158"/>
        <end position="206"/>
    </location>
</feature>
<keyword evidence="3 8" id="KW-0853">WD repeat</keyword>
<keyword evidence="5 9" id="KW-0802">TPR repeat</keyword>
<dbReference type="InterPro" id="IPR012972">
    <property type="entry name" value="NLE"/>
</dbReference>
<dbReference type="SMART" id="SM00028">
    <property type="entry name" value="TPR"/>
    <property type="match status" value="3"/>
</dbReference>
<comment type="caution">
    <text evidence="11">The sequence shown here is derived from an EMBL/GenBank/DDBJ whole genome shotgun (WGS) entry which is preliminary data.</text>
</comment>
<keyword evidence="2 7" id="KW-0698">rRNA processing</keyword>
<sequence length="1739" mass="194780">MESSKNNNNNREEEEMMSSTKQVQVRFITKLKSPLKIPSTSIAIPSKSTRLDLSTIVNDFIKSGNNSHWERLPFDFLIDGELVRMELEHFLLAKGISAEKILEVEYIKAAVPRKQEDPCLHDDWVSAVNGSNPRFIFTGSYDSFARVWKSDGLCTHVLEGHKDAITSVSLVNSKGVESDTSLHIATASKDRTVRLWKFDAEEHYNQPRKITAYKVLKGHTAAVHSVVSHPSGDMVCSGSWDSTINLWRTNDSEAEGDLASIKKRKVGTDAKESQLEGEAVSTFVGHTQCVSSVVWPECEDIYSASWDHSIRRWDIETGKDTLNVFTGKVLNCVDVGGEGSSLIAAGGSDPVLRIWDPRRPGNVAPTFQFSSHSSWIMACKWHKKSWFHLLSASYDGKVMLWDLRTAWPLAVIDSHKDKVSIPPPVSIMDLFCMSELLTTVNTEQSIVEEEVVSISGVKQLHREAVKGFDGRTCGEHGSFADLSIEVTTFNQSFIDAEFYFWEKLGVTELHTRGNLNRNIMKYIEDSGPSNPSNHYNLGVTLWEKGGEWKEKAVENFVTSAKLNPNNGNAFRYLGHYYSQVSVDVQRASKCYQRAVNLNPNDAEAGEALCDLLDDEGKRSLEVALCREASDKSPKAFWALRRLGYLQVHQKNWSEAVQSLQNAIRGYPTCGDLWEALGLAYQRLGMLTAALKVPFEFHAWYLVQSYGRSIELVGSRVFALVESGNILLMLGSFRKGIEHFRLALETSPKNVAANFGLASGLLGLSKECISYGAFSWGASLLKEAANVAKAMTYLIRNASSAWKLHGDIQVAFAKCFPWNDDPKSLKSYETFRVSIITWKRKCYLAAISASRSYQRALRLAPWQANIYIDIAISADLICSLDEKTHQDSWKLPEKMPLGGLLLEEDNNDFWVALGCLSGCNALQQHALIRGLQFDVSLAIAWAYLGKRKIYLFLAPGSKQRLPTVASDAIPMSIHMVLWCGTVPFARALPNFNLMLKLYRKEGEKILATKAFDYARSIDPSLALPWAGMSIDTQSGGCTDAEAYESCLRAVQISPLAEFQIGLGKLAVLSGHQLSPQVFGAIRQAVQRAPHFPESHNLNGLLSEARFDYQSAIAAYRLARCAINGFGRAAPNSHLADISVNLARALCLSGNALDAAQECEDLKKEGLLDSRGLQIYAVSLWQLGQNDLALSVARNLAANVSTMDWMTAAASTSLICKLLYRISGYESTMTSILKMPRELLKNSKISFIVSVLDALDYGNQLKPVVSISRDSLKSHEDISDMHSVIALSKSMGDGTNQSLRTQSGIDHLRKALHMYPNSTTIRKQLGHLLLFSKEWEDAHTATRCILTKPSGYTFECLRSACEILGAAGIACYAIGTTHPKFSFPTCNDQFIHRSQIVQQLQRWLHQEPWNHKARYLLILNILQEAREERYPRHLLVILEKLVSSALSSKGYPENDTSYQYQKFQLLLCASEISLQSRDFISCTNYAMRASEIVIPDNDLFFVHLLLCRAYGAQGDLFKLQEEYTKCLRLKTGYPIGWICLKFLESRYRLQIDSNILDSNFKECLEGKSSSNFWIGIIELVRCQSLIWNERFLEAQEAIVNGCSLAGSESCLYLYYGAICIELARKHCGAQILPLAVRSLSKAQETSPIPLPFVSALLAQAEASLGARAKWERILQHEWFSWPPEMRPAELYFQMHLLARKQKTRSDSSSNVDQSPKRWILRAIHLNPSCLRYWKLLPKVRE</sequence>
<feature type="domain" description="NLE" evidence="10">
    <location>
        <begin position="23"/>
        <end position="91"/>
    </location>
</feature>
<dbReference type="HAMAP" id="MF_03029">
    <property type="entry name" value="WDR12"/>
    <property type="match status" value="1"/>
</dbReference>
<evidence type="ECO:0000259" key="10">
    <source>
        <dbReference type="Pfam" id="PF08154"/>
    </source>
</evidence>
<dbReference type="InterPro" id="IPR001680">
    <property type="entry name" value="WD40_rpt"/>
</dbReference>
<dbReference type="GO" id="GO:0043021">
    <property type="term" value="F:ribonucleoprotein complex binding"/>
    <property type="evidence" value="ECO:0007669"/>
    <property type="project" value="UniProtKB-UniRule"/>
</dbReference>
<dbReference type="InterPro" id="IPR036322">
    <property type="entry name" value="WD40_repeat_dom_sf"/>
</dbReference>
<evidence type="ECO:0000256" key="8">
    <source>
        <dbReference type="PROSITE-ProRule" id="PRU00221"/>
    </source>
</evidence>
<dbReference type="CDD" id="cd00200">
    <property type="entry name" value="WD40"/>
    <property type="match status" value="1"/>
</dbReference>
<dbReference type="PROSITE" id="PS00678">
    <property type="entry name" value="WD_REPEATS_1"/>
    <property type="match status" value="1"/>
</dbReference>
<feature type="repeat" description="WD" evidence="8">
    <location>
        <begin position="283"/>
        <end position="323"/>
    </location>
</feature>
<feature type="repeat" description="TPR" evidence="9">
    <location>
        <begin position="716"/>
        <end position="749"/>
    </location>
</feature>
<evidence type="ECO:0000256" key="2">
    <source>
        <dbReference type="ARBA" id="ARBA00022552"/>
    </source>
</evidence>
<dbReference type="EMBL" id="JADFTS010000001">
    <property type="protein sequence ID" value="KAF9626718.1"/>
    <property type="molecule type" value="Genomic_DNA"/>
</dbReference>
<evidence type="ECO:0000256" key="5">
    <source>
        <dbReference type="ARBA" id="ARBA00022803"/>
    </source>
</evidence>